<sequence>MKQFRLLLVALIALPVLSYGQAKNVRKAQASLEKGELAEAKEMIDPAINDEKTKDDGKTWYTYGDVYLAIATDSTKSVQADQPYEKALNAYSKVKELEKENSLYAVQADQQIQQVWANAINSGATLYSNQDFSKALELFEIAKMAMPDDTTAYIYGGISAQQAGDMNMAAENYAYLVDSLDYVSKDFYNSLIYIYLVENKDEERALDYIRKAQDVFPDDPEFLKREITMLINGERYDEAEQKLAKAIEAEPGEASNYYNQGYLYEQMDQGEQAVESYKKAIEADPQYFDANFNLAAYYYNEAADILAEANSMDLKEYQEKGEEIEANAKEYFEKALPYLETSQNIEPDNQKVLETLATVYQRLGMEEKAQEVNTKLESM</sequence>
<reference evidence="5" key="1">
    <citation type="journal article" date="2023" name="Comput. Struct. Biotechnol. J.">
        <title>Discovery of a novel marine Bacteroidetes with a rich repertoire of carbohydrate-active enzymes.</title>
        <authorList>
            <person name="Chen B."/>
            <person name="Liu G."/>
            <person name="Chen Q."/>
            <person name="Wang H."/>
            <person name="Liu L."/>
            <person name="Tang K."/>
        </authorList>
    </citation>
    <scope>NUCLEOTIDE SEQUENCE</scope>
    <source>
        <strain evidence="5">TK19036</strain>
    </source>
</reference>
<evidence type="ECO:0000313" key="5">
    <source>
        <dbReference type="EMBL" id="WKN36249.1"/>
    </source>
</evidence>
<evidence type="ECO:0000256" key="3">
    <source>
        <dbReference type="PROSITE-ProRule" id="PRU00339"/>
    </source>
</evidence>
<dbReference type="EMBL" id="CP120682">
    <property type="protein sequence ID" value="WKN36249.1"/>
    <property type="molecule type" value="Genomic_DNA"/>
</dbReference>
<gene>
    <name evidence="5" type="ORF">K4G66_28195</name>
</gene>
<evidence type="ECO:0000256" key="1">
    <source>
        <dbReference type="ARBA" id="ARBA00022737"/>
    </source>
</evidence>
<dbReference type="InterPro" id="IPR019734">
    <property type="entry name" value="TPR_rpt"/>
</dbReference>
<dbReference type="AlphaFoldDB" id="A0AA49JFZ0"/>
<evidence type="ECO:0000256" key="4">
    <source>
        <dbReference type="SAM" id="SignalP"/>
    </source>
</evidence>
<reference evidence="5" key="2">
    <citation type="journal article" date="2024" name="Antonie Van Leeuwenhoek">
        <title>Roseihalotalea indica gen. nov., sp. nov., a halophilic Bacteroidetes from mesopelagic Southwest Indian Ocean with higher carbohydrate metabolic potential.</title>
        <authorList>
            <person name="Chen B."/>
            <person name="Zhang M."/>
            <person name="Lin D."/>
            <person name="Ye J."/>
            <person name="Tang K."/>
        </authorList>
    </citation>
    <scope>NUCLEOTIDE SEQUENCE</scope>
    <source>
        <strain evidence="5">TK19036</strain>
    </source>
</reference>
<keyword evidence="4" id="KW-0732">Signal</keyword>
<dbReference type="InterPro" id="IPR050498">
    <property type="entry name" value="Ycf3"/>
</dbReference>
<keyword evidence="1" id="KW-0677">Repeat</keyword>
<dbReference type="SUPFAM" id="SSF48452">
    <property type="entry name" value="TPR-like"/>
    <property type="match status" value="1"/>
</dbReference>
<dbReference type="InterPro" id="IPR011990">
    <property type="entry name" value="TPR-like_helical_dom_sf"/>
</dbReference>
<dbReference type="PROSITE" id="PS50005">
    <property type="entry name" value="TPR"/>
    <property type="match status" value="1"/>
</dbReference>
<dbReference type="Pfam" id="PF13181">
    <property type="entry name" value="TPR_8"/>
    <property type="match status" value="1"/>
</dbReference>
<dbReference type="Pfam" id="PF13432">
    <property type="entry name" value="TPR_16"/>
    <property type="match status" value="1"/>
</dbReference>
<feature type="chain" id="PRO_5041403855" evidence="4">
    <location>
        <begin position="23"/>
        <end position="379"/>
    </location>
</feature>
<dbReference type="PANTHER" id="PTHR44858:SF1">
    <property type="entry name" value="UDP-N-ACETYLGLUCOSAMINE--PEPTIDE N-ACETYLGLUCOSAMINYLTRANSFERASE SPINDLY-RELATED"/>
    <property type="match status" value="1"/>
</dbReference>
<dbReference type="Gene3D" id="1.25.40.10">
    <property type="entry name" value="Tetratricopeptide repeat domain"/>
    <property type="match status" value="2"/>
</dbReference>
<protein>
    <submittedName>
        <fullName evidence="5">Tetratricopeptide repeat protein</fullName>
    </submittedName>
</protein>
<dbReference type="SMART" id="SM00028">
    <property type="entry name" value="TPR"/>
    <property type="match status" value="2"/>
</dbReference>
<name>A0AA49JFZ0_9BACT</name>
<organism evidence="5">
    <name type="scientific">Roseihalotalea indica</name>
    <dbReference type="NCBI Taxonomy" id="2867963"/>
    <lineage>
        <taxon>Bacteria</taxon>
        <taxon>Pseudomonadati</taxon>
        <taxon>Bacteroidota</taxon>
        <taxon>Cytophagia</taxon>
        <taxon>Cytophagales</taxon>
        <taxon>Catalimonadaceae</taxon>
        <taxon>Roseihalotalea</taxon>
    </lineage>
</organism>
<evidence type="ECO:0000256" key="2">
    <source>
        <dbReference type="ARBA" id="ARBA00022803"/>
    </source>
</evidence>
<feature type="signal peptide" evidence="4">
    <location>
        <begin position="1"/>
        <end position="22"/>
    </location>
</feature>
<feature type="repeat" description="TPR" evidence="3">
    <location>
        <begin position="254"/>
        <end position="287"/>
    </location>
</feature>
<accession>A0AA49JFZ0</accession>
<dbReference type="PROSITE" id="PS50293">
    <property type="entry name" value="TPR_REGION"/>
    <property type="match status" value="1"/>
</dbReference>
<keyword evidence="2 3" id="KW-0802">TPR repeat</keyword>
<dbReference type="PANTHER" id="PTHR44858">
    <property type="entry name" value="TETRATRICOPEPTIDE REPEAT PROTEIN 6"/>
    <property type="match status" value="1"/>
</dbReference>
<proteinExistence type="predicted"/>